<dbReference type="GeneID" id="92010530"/>
<gene>
    <name evidence="4" type="ORF">SLS55_006445</name>
</gene>
<keyword evidence="2" id="KW-0812">Transmembrane</keyword>
<feature type="signal peptide" evidence="3">
    <location>
        <begin position="1"/>
        <end position="17"/>
    </location>
</feature>
<dbReference type="Pfam" id="PF14269">
    <property type="entry name" value="Arylsulfotran_2"/>
    <property type="match status" value="1"/>
</dbReference>
<dbReference type="PANTHER" id="PTHR35340">
    <property type="entry name" value="PQQ ENZYME REPEAT PROTEIN-RELATED"/>
    <property type="match status" value="1"/>
</dbReference>
<evidence type="ECO:0008006" key="6">
    <source>
        <dbReference type="Google" id="ProtNLM"/>
    </source>
</evidence>
<name>A0ABR3CE80_9PEZI</name>
<dbReference type="Proteomes" id="UP001430584">
    <property type="component" value="Unassembled WGS sequence"/>
</dbReference>
<keyword evidence="5" id="KW-1185">Reference proteome</keyword>
<dbReference type="InterPro" id="IPR053143">
    <property type="entry name" value="Arylsulfate_ST"/>
</dbReference>
<feature type="chain" id="PRO_5046111848" description="Arylsulfotransferase" evidence="3">
    <location>
        <begin position="18"/>
        <end position="615"/>
    </location>
</feature>
<keyword evidence="2" id="KW-0472">Membrane</keyword>
<dbReference type="PANTHER" id="PTHR35340:SF5">
    <property type="entry name" value="ASST-DOMAIN-CONTAINING PROTEIN"/>
    <property type="match status" value="1"/>
</dbReference>
<feature type="transmembrane region" description="Helical" evidence="2">
    <location>
        <begin position="575"/>
        <end position="597"/>
    </location>
</feature>
<proteinExistence type="predicted"/>
<keyword evidence="3" id="KW-0732">Signal</keyword>
<evidence type="ECO:0000313" key="4">
    <source>
        <dbReference type="EMBL" id="KAL0258940.1"/>
    </source>
</evidence>
<dbReference type="InterPro" id="IPR039535">
    <property type="entry name" value="ASST-like"/>
</dbReference>
<sequence length="615" mass="67652">MKLQFLFASVLPLLTQAAPSRQSNPLWYDQGLYGAYPWREYASFDLASPRVNVLTESTQCDPGYVFLEPRGRSVSTPGPMILDAEGNLVYMEKKWGEVMDFRPQTYMGETYLTFWSGTDDGTHGRGTYYMLNSSYDVVHTLTPANGLEGDLHEFELTSAGTALLTIYEVIPADLTSVGGPADGWIYDGLFQEIDVATGALLFQWRASSHYAVDESFAPLKSHGRSPDDAWDFFHINSVDKDPATGRYYVSARYTHTVTCISPFTSSNNNNTDGTDDGGSNSNSNSTNGTVVWRLGGARSSFADLSNGTASDFSWQHHVRWHPADNTLTIFDNGAYDNNDALATPHGHSRALVVRLDEENMTARLVAALVSPAGILAHSQGSVQRLENGNFFVGWGHSAAYTEFKVTEQQQSDDDEEKRKELEQGAEADVEVLCDTHFGAAAFFGWGWVKSYRAFKSADWKGYPRTSPAVTVKRNRLHVSWNGATEVRAWRLMGANAAAANADAEDEKEWVVLETVEKSGFEGVLHLAQAGREVEVVRVQALDGAGSVLGVSPVVDRSSGMTVDGAYEPMQDRDTVALQLLLAVLACMSLGLIVWACWMPMKGVIGDRTSYRRVRL</sequence>
<dbReference type="EMBL" id="JAJVCZ030000006">
    <property type="protein sequence ID" value="KAL0258940.1"/>
    <property type="molecule type" value="Genomic_DNA"/>
</dbReference>
<keyword evidence="2" id="KW-1133">Transmembrane helix</keyword>
<accession>A0ABR3CE80</accession>
<evidence type="ECO:0000313" key="5">
    <source>
        <dbReference type="Proteomes" id="UP001430584"/>
    </source>
</evidence>
<comment type="caution">
    <text evidence="4">The sequence shown here is derived from an EMBL/GenBank/DDBJ whole genome shotgun (WGS) entry which is preliminary data.</text>
</comment>
<evidence type="ECO:0000256" key="1">
    <source>
        <dbReference type="SAM" id="MobiDB-lite"/>
    </source>
</evidence>
<protein>
    <recommendedName>
        <fullName evidence="6">Arylsulfotransferase</fullName>
    </recommendedName>
</protein>
<dbReference type="RefSeq" id="XP_066631969.1">
    <property type="nucleotide sequence ID" value="XM_066777874.1"/>
</dbReference>
<evidence type="ECO:0000256" key="3">
    <source>
        <dbReference type="SAM" id="SignalP"/>
    </source>
</evidence>
<evidence type="ECO:0000256" key="2">
    <source>
        <dbReference type="SAM" id="Phobius"/>
    </source>
</evidence>
<reference evidence="4 5" key="1">
    <citation type="submission" date="2024-02" db="EMBL/GenBank/DDBJ databases">
        <title>De novo assembly and annotation of 12 fungi associated with fruit tree decline syndrome in Ontario, Canada.</title>
        <authorList>
            <person name="Sulman M."/>
            <person name="Ellouze W."/>
            <person name="Ilyukhin E."/>
        </authorList>
    </citation>
    <scope>NUCLEOTIDE SEQUENCE [LARGE SCALE GENOMIC DNA]</scope>
    <source>
        <strain evidence="4 5">FDS-637</strain>
    </source>
</reference>
<feature type="region of interest" description="Disordered" evidence="1">
    <location>
        <begin position="264"/>
        <end position="289"/>
    </location>
</feature>
<organism evidence="4 5">
    <name type="scientific">Diplodia seriata</name>
    <dbReference type="NCBI Taxonomy" id="420778"/>
    <lineage>
        <taxon>Eukaryota</taxon>
        <taxon>Fungi</taxon>
        <taxon>Dikarya</taxon>
        <taxon>Ascomycota</taxon>
        <taxon>Pezizomycotina</taxon>
        <taxon>Dothideomycetes</taxon>
        <taxon>Dothideomycetes incertae sedis</taxon>
        <taxon>Botryosphaeriales</taxon>
        <taxon>Botryosphaeriaceae</taxon>
        <taxon>Diplodia</taxon>
    </lineage>
</organism>